<keyword evidence="4" id="KW-1185">Reference proteome</keyword>
<dbReference type="OrthoDB" id="3661842at2"/>
<accession>A0A329QI15</accession>
<dbReference type="Pfam" id="PF01370">
    <property type="entry name" value="Epimerase"/>
    <property type="match status" value="1"/>
</dbReference>
<proteinExistence type="predicted"/>
<evidence type="ECO:0000259" key="2">
    <source>
        <dbReference type="Pfam" id="PF01370"/>
    </source>
</evidence>
<protein>
    <recommendedName>
        <fullName evidence="2">NAD-dependent epimerase/dehydratase domain-containing protein</fullName>
    </recommendedName>
</protein>
<dbReference type="EMBL" id="QMIG01000017">
    <property type="protein sequence ID" value="RAW12013.1"/>
    <property type="molecule type" value="Genomic_DNA"/>
</dbReference>
<dbReference type="RefSeq" id="WP_112259186.1">
    <property type="nucleotide sequence ID" value="NZ_QMIG01000017.1"/>
</dbReference>
<dbReference type="InterPro" id="IPR001509">
    <property type="entry name" value="Epimerase_deHydtase"/>
</dbReference>
<dbReference type="Gene3D" id="3.40.50.720">
    <property type="entry name" value="NAD(P)-binding Rossmann-like Domain"/>
    <property type="match status" value="1"/>
</dbReference>
<dbReference type="PANTHER" id="PTHR43245:SF55">
    <property type="entry name" value="NAD(P)-BINDING DOMAIN-CONTAINING PROTEIN"/>
    <property type="match status" value="1"/>
</dbReference>
<feature type="domain" description="NAD-dependent epimerase/dehydratase" evidence="2">
    <location>
        <begin position="3"/>
        <end position="270"/>
    </location>
</feature>
<dbReference type="PANTHER" id="PTHR43245">
    <property type="entry name" value="BIFUNCTIONAL POLYMYXIN RESISTANCE PROTEIN ARNA"/>
    <property type="match status" value="1"/>
</dbReference>
<reference evidence="3 4" key="1">
    <citation type="submission" date="2018-06" db="EMBL/GenBank/DDBJ databases">
        <title>Phytoactinopolyspora halophila sp. nov., a novel halophilic actinomycete isolated from a saline soil in China.</title>
        <authorList>
            <person name="Tang S.-K."/>
        </authorList>
    </citation>
    <scope>NUCLEOTIDE SEQUENCE [LARGE SCALE GENOMIC DNA]</scope>
    <source>
        <strain evidence="3 4">YIM 96934</strain>
    </source>
</reference>
<dbReference type="InterPro" id="IPR036291">
    <property type="entry name" value="NAD(P)-bd_dom_sf"/>
</dbReference>
<dbReference type="InterPro" id="IPR050177">
    <property type="entry name" value="Lipid_A_modif_metabolic_enz"/>
</dbReference>
<gene>
    <name evidence="3" type="ORF">DPM12_15175</name>
</gene>
<name>A0A329QI15_9ACTN</name>
<dbReference type="SUPFAM" id="SSF51735">
    <property type="entry name" value="NAD(P)-binding Rossmann-fold domains"/>
    <property type="match status" value="1"/>
</dbReference>
<evidence type="ECO:0000256" key="1">
    <source>
        <dbReference type="SAM" id="MobiDB-lite"/>
    </source>
</evidence>
<comment type="caution">
    <text evidence="3">The sequence shown here is derived from an EMBL/GenBank/DDBJ whole genome shotgun (WGS) entry which is preliminary data.</text>
</comment>
<sequence length="352" mass="37805">MLVLVTGATGRVGANMVKRLVSSGAQVKAMVMPGDPQAAKLTSMPEVEIVEADLTDQAAINHACRDVTHVVHLAAQLIRGDTPVDTFYDINALGTLRLLEAVARGNGVERFLLASTDGTYRPGDPPSIPLSEETHQRPADYYGTSKLLGEIILHNHAAQFDIPFTITRFATVLDPAEAAQQFRVHSLRGLLRRAGLGRDSNIWQLFYNHPGMTEAFETGVAGAPDEAAVSLVGRDGESWSIHLLDVRDAVEGLYLALTKPYALGCAFNIAGPAPTRHDDAASIIAETYGVPKVTVTMPTTWRLEMTISKARGLLGFYPRHDFRSMVESASAGSDSAASAGTDPDEAYIPARV</sequence>
<organism evidence="3 4">
    <name type="scientific">Phytoactinopolyspora halophila</name>
    <dbReference type="NCBI Taxonomy" id="1981511"/>
    <lineage>
        <taxon>Bacteria</taxon>
        <taxon>Bacillati</taxon>
        <taxon>Actinomycetota</taxon>
        <taxon>Actinomycetes</taxon>
        <taxon>Jiangellales</taxon>
        <taxon>Jiangellaceae</taxon>
        <taxon>Phytoactinopolyspora</taxon>
    </lineage>
</organism>
<dbReference type="AlphaFoldDB" id="A0A329QI15"/>
<evidence type="ECO:0000313" key="4">
    <source>
        <dbReference type="Proteomes" id="UP000250462"/>
    </source>
</evidence>
<dbReference type="Proteomes" id="UP000250462">
    <property type="component" value="Unassembled WGS sequence"/>
</dbReference>
<feature type="region of interest" description="Disordered" evidence="1">
    <location>
        <begin position="333"/>
        <end position="352"/>
    </location>
</feature>
<evidence type="ECO:0000313" key="3">
    <source>
        <dbReference type="EMBL" id="RAW12013.1"/>
    </source>
</evidence>